<dbReference type="PATRIC" id="fig|1389415.4.peg.2196"/>
<keyword evidence="1" id="KW-1133">Transmembrane helix</keyword>
<keyword evidence="1" id="KW-0812">Transmembrane</keyword>
<proteinExistence type="predicted"/>
<name>U7R0S5_PHOTE</name>
<accession>U7R0S5</accession>
<feature type="transmembrane region" description="Helical" evidence="1">
    <location>
        <begin position="49"/>
        <end position="70"/>
    </location>
</feature>
<sequence>MKRYLTLFWSIFGLLLMLITVCSLVIWFKPEWLKIQEQSLLEKQWAFQCYVLAASVLFSLIFILITRLFIHDARIAFHCWRKQKSALETVSVSPEPAPIFQELIYHHLRCRYDFFWRFKVRILMVIGEPEQVEAIAPGLTTQHWLEGHDTVLLWGGSPQAEPDSVQLKALRKLRRRRPLDGVVWAMTEEQLSQRPQMDTALRMLQKQGRQLGWQAPVYVWNVRHSNWDQRDRPTQTIGCLLPEACTPQALEQSLNQLPPQLTARGIGQALAENRHDFLLRLAQYMLAGGVERWVRHLSPLLTRQPIWLAGVMFSLPLAVQPGMTEHGWWADASWDGIREDVRHVRGQAVGFPWEKSAQWGLIVLTVLWGLGSVTSFFANRHQIALSRERVSQAGDRHSPLSERLLSQHALQREIDRLLYRTEAGAPGTAVLV</sequence>
<feature type="transmembrane region" description="Helical" evidence="1">
    <location>
        <begin position="6"/>
        <end position="28"/>
    </location>
</feature>
<evidence type="ECO:0008006" key="4">
    <source>
        <dbReference type="Google" id="ProtNLM"/>
    </source>
</evidence>
<evidence type="ECO:0000313" key="2">
    <source>
        <dbReference type="EMBL" id="ERT13060.1"/>
    </source>
</evidence>
<keyword evidence="3" id="KW-1185">Reference proteome</keyword>
<reference evidence="2 3" key="1">
    <citation type="submission" date="2013-10" db="EMBL/GenBank/DDBJ databases">
        <title>Whole Genome Shotgun Sequence of Photorhabdus temperata J3.</title>
        <authorList>
            <person name="Park G.-S."/>
            <person name="Hong S.-J."/>
            <person name="Shin J.-H."/>
        </authorList>
    </citation>
    <scope>NUCLEOTIDE SEQUENCE [LARGE SCALE GENOMIC DNA]</scope>
    <source>
        <strain evidence="2 3">J3</strain>
    </source>
</reference>
<dbReference type="PANTHER" id="PTHR36153:SF1">
    <property type="entry name" value="TYPE VI SECRETION SYSTEM COMPONENT TSSM1"/>
    <property type="match status" value="1"/>
</dbReference>
<dbReference type="AlphaFoldDB" id="U7R0S5"/>
<keyword evidence="1" id="KW-0472">Membrane</keyword>
<dbReference type="EMBL" id="AXDT01000093">
    <property type="protein sequence ID" value="ERT13060.1"/>
    <property type="molecule type" value="Genomic_DNA"/>
</dbReference>
<organism evidence="2 3">
    <name type="scientific">Photorhabdus temperata J3</name>
    <dbReference type="NCBI Taxonomy" id="1389415"/>
    <lineage>
        <taxon>Bacteria</taxon>
        <taxon>Pseudomonadati</taxon>
        <taxon>Pseudomonadota</taxon>
        <taxon>Gammaproteobacteria</taxon>
        <taxon>Enterobacterales</taxon>
        <taxon>Morganellaceae</taxon>
        <taxon>Photorhabdus</taxon>
    </lineage>
</organism>
<protein>
    <recommendedName>
        <fullName evidence="4">IcmF-related domain-containing protein</fullName>
    </recommendedName>
</protein>
<dbReference type="Proteomes" id="UP000017133">
    <property type="component" value="Unassembled WGS sequence"/>
</dbReference>
<feature type="transmembrane region" description="Helical" evidence="1">
    <location>
        <begin position="359"/>
        <end position="379"/>
    </location>
</feature>
<dbReference type="PANTHER" id="PTHR36153">
    <property type="entry name" value="INNER MEMBRANE PROTEIN-RELATED"/>
    <property type="match status" value="1"/>
</dbReference>
<evidence type="ECO:0000256" key="1">
    <source>
        <dbReference type="SAM" id="Phobius"/>
    </source>
</evidence>
<dbReference type="InterPro" id="IPR053156">
    <property type="entry name" value="T6SS_TssM-like"/>
</dbReference>
<comment type="caution">
    <text evidence="2">The sequence shown here is derived from an EMBL/GenBank/DDBJ whole genome shotgun (WGS) entry which is preliminary data.</text>
</comment>
<evidence type="ECO:0000313" key="3">
    <source>
        <dbReference type="Proteomes" id="UP000017133"/>
    </source>
</evidence>
<gene>
    <name evidence="2" type="ORF">O185_10945</name>
</gene>